<dbReference type="EMBL" id="KE345058">
    <property type="protein sequence ID" value="EXB91951.1"/>
    <property type="molecule type" value="Genomic_DNA"/>
</dbReference>
<feature type="domain" description="Zinc finger PHD-type" evidence="5">
    <location>
        <begin position="4"/>
        <end position="52"/>
    </location>
</feature>
<gene>
    <name evidence="6" type="ORF">L484_001825</name>
</gene>
<sequence>MVTVCQTCGDVGFSMSFIHCEKCQDYAVHRYCLDVLPETFDEYVAWFCEDCKPYVEKQSSLDKSRERCEKNRKDIACHFTSLANKEMQLSRSSSSFHDQAQCSEDSDTDSMLIGQQDSVKSFYPLTFDNSHLEMLQSKSPAEPLVSHPTRKRKVRGPTRLLHLDGAEREVLEYNNKGQAIGKASVKMSSYLGVLSRSLVPIAYKNWTKVPKELKDKIWSYVKKAYIVDPKSKSSVLSSASNSWKNFKNMLTTKYIVPFKDQPELLKHPPEDYSFIKQKHWGEFVRFRLSEEFLKLSQLQKERQAKNKYRHRLGRKGYARLREELKQSLGMTNEMDKSVLQKCHKNKKARFVEKEDNECADKAQCSENSDRDWELRERQEIVVLDDEQLNESEETCLHPQPFIEPICSNDHLDILQTDNEESVAGSLLTNQTSREKKVRGPTKLLHLVSNGVKREVVKYNCKGQAIGKASVKMSSYLGVLGRSLVPITYKNWAHVPKELKDKIWSYVMRTYIVDPKSKSSVLSSASSSWKNFKSYLTTKYIVPFKDQPELLKNPPKDYNFIKQKHWDEFVRSRLSEEFLKLSQLQKERRTKNKYKHRLGRKGFARLQEELKRSLGMTDEIDRSILWKEGHKNKNGEYVEKEAKECADKIDKLTKLVQEGIVANAGRDDILGMALGTAEHSSQVRGVGHSVTPKSFFGRPSEHRYAQTEEEQKRMALQIDTLQRDVRALRQLCSKPSTSQHESTNCGTSNVDDSQEAATKIIYYSCLATYK</sequence>
<dbReference type="KEGG" id="mnt:21385414"/>
<evidence type="ECO:0000256" key="1">
    <source>
        <dbReference type="ARBA" id="ARBA00022723"/>
    </source>
</evidence>
<dbReference type="PANTHER" id="PTHR33018">
    <property type="entry name" value="OS10G0338966 PROTEIN-RELATED"/>
    <property type="match status" value="1"/>
</dbReference>
<organism evidence="6 7">
    <name type="scientific">Morus notabilis</name>
    <dbReference type="NCBI Taxonomy" id="981085"/>
    <lineage>
        <taxon>Eukaryota</taxon>
        <taxon>Viridiplantae</taxon>
        <taxon>Streptophyta</taxon>
        <taxon>Embryophyta</taxon>
        <taxon>Tracheophyta</taxon>
        <taxon>Spermatophyta</taxon>
        <taxon>Magnoliopsida</taxon>
        <taxon>eudicotyledons</taxon>
        <taxon>Gunneridae</taxon>
        <taxon>Pentapetalae</taxon>
        <taxon>rosids</taxon>
        <taxon>fabids</taxon>
        <taxon>Rosales</taxon>
        <taxon>Moraceae</taxon>
        <taxon>Moreae</taxon>
        <taxon>Morus</taxon>
    </lineage>
</organism>
<dbReference type="OrthoDB" id="1869436at2759"/>
<feature type="compositionally biased region" description="Basic and acidic residues" evidence="4">
    <location>
        <begin position="698"/>
        <end position="707"/>
    </location>
</feature>
<proteinExistence type="predicted"/>
<keyword evidence="7" id="KW-1185">Reference proteome</keyword>
<dbReference type="InterPro" id="IPR019786">
    <property type="entry name" value="Zinc_finger_PHD-type_CS"/>
</dbReference>
<name>W9RSV2_9ROSA</name>
<reference evidence="7" key="1">
    <citation type="submission" date="2013-01" db="EMBL/GenBank/DDBJ databases">
        <title>Draft Genome Sequence of a Mulberry Tree, Morus notabilis C.K. Schneid.</title>
        <authorList>
            <person name="He N."/>
            <person name="Zhao S."/>
        </authorList>
    </citation>
    <scope>NUCLEOTIDE SEQUENCE</scope>
</reference>
<evidence type="ECO:0000313" key="7">
    <source>
        <dbReference type="Proteomes" id="UP000030645"/>
    </source>
</evidence>
<keyword evidence="2" id="KW-0863">Zinc-finger</keyword>
<accession>W9RSV2</accession>
<evidence type="ECO:0000256" key="2">
    <source>
        <dbReference type="ARBA" id="ARBA00022771"/>
    </source>
</evidence>
<dbReference type="eggNOG" id="ENOG502S6SE">
    <property type="taxonomic scope" value="Eukaryota"/>
</dbReference>
<dbReference type="PROSITE" id="PS01359">
    <property type="entry name" value="ZF_PHD_1"/>
    <property type="match status" value="1"/>
</dbReference>
<evidence type="ECO:0000313" key="6">
    <source>
        <dbReference type="EMBL" id="EXB91951.1"/>
    </source>
</evidence>
<dbReference type="SUPFAM" id="SSF57903">
    <property type="entry name" value="FYVE/PHD zinc finger"/>
    <property type="match status" value="1"/>
</dbReference>
<feature type="region of interest" description="Disordered" evidence="4">
    <location>
        <begin position="679"/>
        <end position="707"/>
    </location>
</feature>
<dbReference type="Pfam" id="PF03004">
    <property type="entry name" value="Transposase_24"/>
    <property type="match status" value="2"/>
</dbReference>
<dbReference type="AlphaFoldDB" id="W9RSV2"/>
<dbReference type="Gene3D" id="3.30.40.10">
    <property type="entry name" value="Zinc/RING finger domain, C3HC4 (zinc finger)"/>
    <property type="match status" value="1"/>
</dbReference>
<dbReference type="STRING" id="981085.W9RSV2"/>
<dbReference type="Proteomes" id="UP000030645">
    <property type="component" value="Unassembled WGS sequence"/>
</dbReference>
<dbReference type="PANTHER" id="PTHR33018:SF31">
    <property type="entry name" value="TRANSPOSASE, PTTA_EN_SPM, PLANT"/>
    <property type="match status" value="1"/>
</dbReference>
<evidence type="ECO:0000256" key="3">
    <source>
        <dbReference type="ARBA" id="ARBA00022833"/>
    </source>
</evidence>
<dbReference type="CDD" id="cd15489">
    <property type="entry name" value="PHD_SF"/>
    <property type="match status" value="1"/>
</dbReference>
<keyword evidence="1" id="KW-0479">Metal-binding</keyword>
<evidence type="ECO:0000259" key="5">
    <source>
        <dbReference type="SMART" id="SM00249"/>
    </source>
</evidence>
<evidence type="ECO:0000256" key="4">
    <source>
        <dbReference type="SAM" id="MobiDB-lite"/>
    </source>
</evidence>
<protein>
    <recommendedName>
        <fullName evidence="5">Zinc finger PHD-type domain-containing protein</fullName>
    </recommendedName>
</protein>
<dbReference type="SMART" id="SM00249">
    <property type="entry name" value="PHD"/>
    <property type="match status" value="1"/>
</dbReference>
<dbReference type="InterPro" id="IPR013083">
    <property type="entry name" value="Znf_RING/FYVE/PHD"/>
</dbReference>
<keyword evidence="3" id="KW-0862">Zinc</keyword>
<dbReference type="InterPro" id="IPR001965">
    <property type="entry name" value="Znf_PHD"/>
</dbReference>
<dbReference type="InterPro" id="IPR004252">
    <property type="entry name" value="Probable_transposase_24"/>
</dbReference>
<dbReference type="GO" id="GO:0008270">
    <property type="term" value="F:zinc ion binding"/>
    <property type="evidence" value="ECO:0007669"/>
    <property type="project" value="UniProtKB-KW"/>
</dbReference>
<dbReference type="InterPro" id="IPR011011">
    <property type="entry name" value="Znf_FYVE_PHD"/>
</dbReference>